<dbReference type="Proteomes" id="UP000030764">
    <property type="component" value="Unassembled WGS sequence"/>
</dbReference>
<feature type="compositionally biased region" description="Low complexity" evidence="1">
    <location>
        <begin position="20"/>
        <end position="29"/>
    </location>
</feature>
<organism evidence="2 3">
    <name type="scientific">Trichuris suis</name>
    <name type="common">pig whipworm</name>
    <dbReference type="NCBI Taxonomy" id="68888"/>
    <lineage>
        <taxon>Eukaryota</taxon>
        <taxon>Metazoa</taxon>
        <taxon>Ecdysozoa</taxon>
        <taxon>Nematoda</taxon>
        <taxon>Enoplea</taxon>
        <taxon>Dorylaimia</taxon>
        <taxon>Trichinellida</taxon>
        <taxon>Trichuridae</taxon>
        <taxon>Trichuris</taxon>
    </lineage>
</organism>
<name>A0A085LU75_9BILA</name>
<dbReference type="AlphaFoldDB" id="A0A085LU75"/>
<sequence>MSEEQIQPGEPELRVRGSAGRKVGTVKGVGTEGWGVPGPAVGVMDGGEQFPFLAIFRTGHQCRTQEPKPFTE</sequence>
<dbReference type="EMBL" id="KL363291">
    <property type="protein sequence ID" value="KFD48521.1"/>
    <property type="molecule type" value="Genomic_DNA"/>
</dbReference>
<feature type="region of interest" description="Disordered" evidence="1">
    <location>
        <begin position="1"/>
        <end position="36"/>
    </location>
</feature>
<gene>
    <name evidence="2" type="ORF">M513_10598</name>
</gene>
<proteinExistence type="predicted"/>
<keyword evidence="3" id="KW-1185">Reference proteome</keyword>
<protein>
    <submittedName>
        <fullName evidence="2">Uncharacterized protein</fullName>
    </submittedName>
</protein>
<accession>A0A085LU75</accession>
<evidence type="ECO:0000256" key="1">
    <source>
        <dbReference type="SAM" id="MobiDB-lite"/>
    </source>
</evidence>
<evidence type="ECO:0000313" key="3">
    <source>
        <dbReference type="Proteomes" id="UP000030764"/>
    </source>
</evidence>
<reference evidence="2 3" key="1">
    <citation type="journal article" date="2014" name="Nat. Genet.">
        <title>Genome and transcriptome of the porcine whipworm Trichuris suis.</title>
        <authorList>
            <person name="Jex A.R."/>
            <person name="Nejsum P."/>
            <person name="Schwarz E.M."/>
            <person name="Hu L."/>
            <person name="Young N.D."/>
            <person name="Hall R.S."/>
            <person name="Korhonen P.K."/>
            <person name="Liao S."/>
            <person name="Thamsborg S."/>
            <person name="Xia J."/>
            <person name="Xu P."/>
            <person name="Wang S."/>
            <person name="Scheerlinck J.P."/>
            <person name="Hofmann A."/>
            <person name="Sternberg P.W."/>
            <person name="Wang J."/>
            <person name="Gasser R.B."/>
        </authorList>
    </citation>
    <scope>NUCLEOTIDE SEQUENCE [LARGE SCALE GENOMIC DNA]</scope>
    <source>
        <strain evidence="2">DCEP-RM93M</strain>
    </source>
</reference>
<evidence type="ECO:0000313" key="2">
    <source>
        <dbReference type="EMBL" id="KFD48521.1"/>
    </source>
</evidence>